<reference evidence="1 2" key="1">
    <citation type="journal article" date="2012" name="BMC Genomics">
        <title>Genomic basis of broad host range and environmental adaptability of Rhizobium tropici CIAT 899 and Rhizobium sp. PRF 81 which are used in inoculants for common bean (Phaseolus vulgaris L.).</title>
        <authorList>
            <person name="Ormeno-Orrillo E."/>
            <person name="Menna P."/>
            <person name="Almeida L.G."/>
            <person name="Ollero F.J."/>
            <person name="Nicolas M.F."/>
            <person name="Pains Rodrigues E."/>
            <person name="Shigueyoshi Nakatani A."/>
            <person name="Silva Batista J.S."/>
            <person name="Oliveira Chueire L.M."/>
            <person name="Souza R.C."/>
            <person name="Ribeiro Vasconcelos A.T."/>
            <person name="Megias M."/>
            <person name="Hungria M."/>
            <person name="Martinez-Romero E."/>
        </authorList>
    </citation>
    <scope>NUCLEOTIDE SEQUENCE [LARGE SCALE GENOMIC DNA]</scope>
    <source>
        <strain evidence="1 2">PRF 81</strain>
    </source>
</reference>
<evidence type="ECO:0000313" key="1">
    <source>
        <dbReference type="EMBL" id="ENN86444.1"/>
    </source>
</evidence>
<dbReference type="Proteomes" id="UP000012429">
    <property type="component" value="Unassembled WGS sequence"/>
</dbReference>
<dbReference type="AlphaFoldDB" id="N6U1B8"/>
<sequence>MILYERPLGVDDRLFDGRELLGDVKAWLATLDHGDDALQVPFGPLQALDDFGMRRVGMFCHGFLYPPGGDTCQYWDR</sequence>
<gene>
    <name evidence="1" type="ORF">RHSP_75499</name>
</gene>
<accession>N6U1B8</accession>
<comment type="caution">
    <text evidence="1">The sequence shown here is derived from an EMBL/GenBank/DDBJ whole genome shotgun (WGS) entry which is preliminary data.</text>
</comment>
<dbReference type="EMBL" id="AQHN01000068">
    <property type="protein sequence ID" value="ENN86444.1"/>
    <property type="molecule type" value="Genomic_DNA"/>
</dbReference>
<proteinExistence type="predicted"/>
<evidence type="ECO:0000313" key="2">
    <source>
        <dbReference type="Proteomes" id="UP000012429"/>
    </source>
</evidence>
<protein>
    <submittedName>
        <fullName evidence="1">Uncharacterized protein</fullName>
    </submittedName>
</protein>
<name>N6U1B8_9HYPH</name>
<keyword evidence="2" id="KW-1185">Reference proteome</keyword>
<organism evidence="1 2">
    <name type="scientific">Rhizobium freirei PRF 81</name>
    <dbReference type="NCBI Taxonomy" id="363754"/>
    <lineage>
        <taxon>Bacteria</taxon>
        <taxon>Pseudomonadati</taxon>
        <taxon>Pseudomonadota</taxon>
        <taxon>Alphaproteobacteria</taxon>
        <taxon>Hyphomicrobiales</taxon>
        <taxon>Rhizobiaceae</taxon>
        <taxon>Rhizobium/Agrobacterium group</taxon>
        <taxon>Rhizobium</taxon>
    </lineage>
</organism>